<dbReference type="WBParaSite" id="MBELARI_LOCUS1381">
    <property type="protein sequence ID" value="MBELARI_LOCUS1381"/>
    <property type="gene ID" value="MBELARI_LOCUS1381"/>
</dbReference>
<dbReference type="Pfam" id="PF12836">
    <property type="entry name" value="HHH_3"/>
    <property type="match status" value="1"/>
</dbReference>
<dbReference type="SUPFAM" id="SSF47781">
    <property type="entry name" value="RuvA domain 2-like"/>
    <property type="match status" value="2"/>
</dbReference>
<dbReference type="InterPro" id="IPR032639">
    <property type="entry name" value="Tex_YqgF"/>
</dbReference>
<dbReference type="Pfam" id="PF16921">
    <property type="entry name" value="Tex_YqgF"/>
    <property type="match status" value="1"/>
</dbReference>
<evidence type="ECO:0000256" key="1">
    <source>
        <dbReference type="SAM" id="MobiDB-lite"/>
    </source>
</evidence>
<dbReference type="SMART" id="SM00316">
    <property type="entry name" value="S1"/>
    <property type="match status" value="1"/>
</dbReference>
<feature type="region of interest" description="Disordered" evidence="1">
    <location>
        <begin position="571"/>
        <end position="606"/>
    </location>
</feature>
<dbReference type="InterPro" id="IPR037027">
    <property type="entry name" value="YqgF/RNaseH-like_dom_sf"/>
</dbReference>
<dbReference type="Proteomes" id="UP000887575">
    <property type="component" value="Unassembled WGS sequence"/>
</dbReference>
<dbReference type="Gene3D" id="1.10.3500.10">
    <property type="entry name" value="Tex N-terminal region-like"/>
    <property type="match status" value="1"/>
</dbReference>
<evidence type="ECO:0000313" key="3">
    <source>
        <dbReference type="Proteomes" id="UP000887575"/>
    </source>
</evidence>
<evidence type="ECO:0000259" key="2">
    <source>
        <dbReference type="PROSITE" id="PS50126"/>
    </source>
</evidence>
<dbReference type="GO" id="GO:0003729">
    <property type="term" value="F:mRNA binding"/>
    <property type="evidence" value="ECO:0007669"/>
    <property type="project" value="TreeGrafter"/>
</dbReference>
<dbReference type="InterPro" id="IPR003029">
    <property type="entry name" value="S1_domain"/>
</dbReference>
<protein>
    <recommendedName>
        <fullName evidence="2">S1 motif domain-containing protein</fullName>
    </recommendedName>
</protein>
<dbReference type="GO" id="GO:0003735">
    <property type="term" value="F:structural constituent of ribosome"/>
    <property type="evidence" value="ECO:0007669"/>
    <property type="project" value="TreeGrafter"/>
</dbReference>
<keyword evidence="3" id="KW-1185">Reference proteome</keyword>
<dbReference type="InterPro" id="IPR006641">
    <property type="entry name" value="YqgF/RNaseH-like_dom"/>
</dbReference>
<proteinExistence type="predicted"/>
<dbReference type="InterPro" id="IPR041692">
    <property type="entry name" value="HHH_9"/>
</dbReference>
<organism evidence="3 4">
    <name type="scientific">Mesorhabditis belari</name>
    <dbReference type="NCBI Taxonomy" id="2138241"/>
    <lineage>
        <taxon>Eukaryota</taxon>
        <taxon>Metazoa</taxon>
        <taxon>Ecdysozoa</taxon>
        <taxon>Nematoda</taxon>
        <taxon>Chromadorea</taxon>
        <taxon>Rhabditida</taxon>
        <taxon>Rhabditina</taxon>
        <taxon>Rhabditomorpha</taxon>
        <taxon>Rhabditoidea</taxon>
        <taxon>Rhabditidae</taxon>
        <taxon>Mesorhabditinae</taxon>
        <taxon>Mesorhabditis</taxon>
    </lineage>
</organism>
<dbReference type="Gene3D" id="3.30.420.140">
    <property type="entry name" value="YqgF/RNase H-like domain"/>
    <property type="match status" value="1"/>
</dbReference>
<dbReference type="InterPro" id="IPR012340">
    <property type="entry name" value="NA-bd_OB-fold"/>
</dbReference>
<dbReference type="PANTHER" id="PTHR10724:SF10">
    <property type="entry name" value="S1 RNA-BINDING DOMAIN-CONTAINING PROTEIN 1"/>
    <property type="match status" value="1"/>
</dbReference>
<dbReference type="Pfam" id="PF17674">
    <property type="entry name" value="HHH_9"/>
    <property type="match status" value="1"/>
</dbReference>
<dbReference type="AlphaFoldDB" id="A0AAF3EJ44"/>
<dbReference type="PROSITE" id="PS50126">
    <property type="entry name" value="S1"/>
    <property type="match status" value="1"/>
</dbReference>
<evidence type="ECO:0000313" key="4">
    <source>
        <dbReference type="WBParaSite" id="MBELARI_LOCUS1381"/>
    </source>
</evidence>
<dbReference type="InterPro" id="IPR023323">
    <property type="entry name" value="Tex-like_dom_sf"/>
</dbReference>
<dbReference type="SUPFAM" id="SSF53098">
    <property type="entry name" value="Ribonuclease H-like"/>
    <property type="match status" value="1"/>
</dbReference>
<dbReference type="GO" id="GO:0006139">
    <property type="term" value="P:nucleobase-containing compound metabolic process"/>
    <property type="evidence" value="ECO:0007669"/>
    <property type="project" value="InterPro"/>
</dbReference>
<dbReference type="GO" id="GO:0006412">
    <property type="term" value="P:translation"/>
    <property type="evidence" value="ECO:0007669"/>
    <property type="project" value="TreeGrafter"/>
</dbReference>
<accession>A0AAF3EJ44</accession>
<reference evidence="4" key="1">
    <citation type="submission" date="2024-02" db="UniProtKB">
        <authorList>
            <consortium name="WormBaseParasite"/>
        </authorList>
    </citation>
    <scope>IDENTIFICATION</scope>
</reference>
<dbReference type="SMART" id="SM00732">
    <property type="entry name" value="YqgFc"/>
    <property type="match status" value="1"/>
</dbReference>
<dbReference type="InterPro" id="IPR018974">
    <property type="entry name" value="Tex-like_N"/>
</dbReference>
<sequence length="751" mass="84058">MTQSSSCDVSFVDWSVGDLVAEQCGFDRDQARRVCKLFDEGCEVPFVARYRVTQTGHMTCEEVRKSFEAYKNAKELEKKVTKAITQIRSKTEGDELRKAIEALNQARDSSEILSVTKQFAEKKTTKAGVAKELGLEPAAIEIFNGKSLNLMRFVDKKDLKDLKTIEGHLSNLLAHIINKQTKTTEVVQKISHLETKARIFVQGQLSAKAKKAVNGDGLYEQIANFQSYINFSAGVLQIHNHQILALERGEERGVLTWSLKIDNPLQEHPLRFWKVHQNHVQLFQNALNDSVTRLFEPRLQRAVRRFLVQRAERAAIECFARNLRQLFAQSPLIGYHIIALDPGYKMCKLAFLSPLGEVIDTFETPFRGGEFTKECLQRIGEWCHRVHGKQTAIAIGNGAASKETQQAVARFIKEKRGSGLRFCVVPENGASKYSVTPLAEEELPKLPPTLRSAVSIGRRLLDPMGEYVKIEPQHLGLGMYQHSVSEKRLAEALRESVREAVSLRGVNVNKASVQLLQQVCGLNKTTAAGIVSLRKKEPIGSREALRKVKGLGEKAFEQCAGFLIIDQKDLSDGNRGEDEGNGEEPVKKRKKIEKSMKSGETDPLDATMVHPSQYEMAKRLLNLANVEASEILMKDAKDTLKRLTNLSEDEQVVRDLMLAEQELTPPPPITALICYFQKEIRSIGSLQVGETFWGRVQNNTDFGTFVDVGAERDGLIFGTKDSPPPIGSMLRVTISGVDLQRGRVQLRIPKN</sequence>
<dbReference type="Gene3D" id="1.10.150.310">
    <property type="entry name" value="Tex RuvX-like domain-like"/>
    <property type="match status" value="1"/>
</dbReference>
<name>A0AAF3EJ44_9BILA</name>
<dbReference type="InterPro" id="IPR010994">
    <property type="entry name" value="RuvA_2-like"/>
</dbReference>
<dbReference type="Pfam" id="PF09371">
    <property type="entry name" value="Tex_N"/>
    <property type="match status" value="1"/>
</dbReference>
<dbReference type="SUPFAM" id="SSF158832">
    <property type="entry name" value="Tex N-terminal region-like"/>
    <property type="match status" value="1"/>
</dbReference>
<dbReference type="PANTHER" id="PTHR10724">
    <property type="entry name" value="30S RIBOSOMAL PROTEIN S1"/>
    <property type="match status" value="1"/>
</dbReference>
<dbReference type="InterPro" id="IPR050437">
    <property type="entry name" value="Ribos_protein_bS1-like"/>
</dbReference>
<dbReference type="Gene3D" id="1.10.10.650">
    <property type="entry name" value="RuvA domain 2-like"/>
    <property type="match status" value="1"/>
</dbReference>
<dbReference type="SUPFAM" id="SSF50249">
    <property type="entry name" value="Nucleic acid-binding proteins"/>
    <property type="match status" value="1"/>
</dbReference>
<dbReference type="InterPro" id="IPR023319">
    <property type="entry name" value="Tex-like_HTH_dom_sf"/>
</dbReference>
<dbReference type="InterPro" id="IPR012337">
    <property type="entry name" value="RNaseH-like_sf"/>
</dbReference>
<dbReference type="Gene3D" id="2.40.50.140">
    <property type="entry name" value="Nucleic acid-binding proteins"/>
    <property type="match status" value="1"/>
</dbReference>
<feature type="domain" description="S1 motif" evidence="2">
    <location>
        <begin position="689"/>
        <end position="749"/>
    </location>
</feature>